<dbReference type="InterPro" id="IPR011057">
    <property type="entry name" value="Mss4-like_sf"/>
</dbReference>
<dbReference type="InterPro" id="IPR006913">
    <property type="entry name" value="CENP-V/GFA"/>
</dbReference>
<keyword evidence="7" id="KW-1185">Reference proteome</keyword>
<feature type="domain" description="CENP-V/GFA" evidence="5">
    <location>
        <begin position="2"/>
        <end position="121"/>
    </location>
</feature>
<reference evidence="6 7" key="1">
    <citation type="journal article" date="2018" name="Sci. Rep.">
        <title>Comparative genomics provides insights into the lifestyle and reveals functional heterogeneity of dark septate endophytic fungi.</title>
        <authorList>
            <person name="Knapp D.G."/>
            <person name="Nemeth J.B."/>
            <person name="Barry K."/>
            <person name="Hainaut M."/>
            <person name="Henrissat B."/>
            <person name="Johnson J."/>
            <person name="Kuo A."/>
            <person name="Lim J.H.P."/>
            <person name="Lipzen A."/>
            <person name="Nolan M."/>
            <person name="Ohm R.A."/>
            <person name="Tamas L."/>
            <person name="Grigoriev I.V."/>
            <person name="Spatafora J.W."/>
            <person name="Nagy L.G."/>
            <person name="Kovacs G.M."/>
        </authorList>
    </citation>
    <scope>NUCLEOTIDE SEQUENCE [LARGE SCALE GENOMIC DNA]</scope>
    <source>
        <strain evidence="6 7">DSE2036</strain>
    </source>
</reference>
<name>A0A2V1DSJ3_9PLEO</name>
<proteinExistence type="inferred from homology"/>
<dbReference type="STRING" id="97972.A0A2V1DSJ3"/>
<dbReference type="OrthoDB" id="406544at2759"/>
<keyword evidence="4" id="KW-0456">Lyase</keyword>
<dbReference type="SUPFAM" id="SSF51316">
    <property type="entry name" value="Mss4-like"/>
    <property type="match status" value="1"/>
</dbReference>
<evidence type="ECO:0000313" key="7">
    <source>
        <dbReference type="Proteomes" id="UP000244855"/>
    </source>
</evidence>
<keyword evidence="3" id="KW-0862">Zinc</keyword>
<evidence type="ECO:0000259" key="5">
    <source>
        <dbReference type="PROSITE" id="PS51891"/>
    </source>
</evidence>
<dbReference type="Gene3D" id="3.90.1590.10">
    <property type="entry name" value="glutathione-dependent formaldehyde- activating enzyme (gfa)"/>
    <property type="match status" value="1"/>
</dbReference>
<dbReference type="AlphaFoldDB" id="A0A2V1DSJ3"/>
<evidence type="ECO:0000256" key="1">
    <source>
        <dbReference type="ARBA" id="ARBA00005495"/>
    </source>
</evidence>
<organism evidence="6 7">
    <name type="scientific">Periconia macrospinosa</name>
    <dbReference type="NCBI Taxonomy" id="97972"/>
    <lineage>
        <taxon>Eukaryota</taxon>
        <taxon>Fungi</taxon>
        <taxon>Dikarya</taxon>
        <taxon>Ascomycota</taxon>
        <taxon>Pezizomycotina</taxon>
        <taxon>Dothideomycetes</taxon>
        <taxon>Pleosporomycetidae</taxon>
        <taxon>Pleosporales</taxon>
        <taxon>Massarineae</taxon>
        <taxon>Periconiaceae</taxon>
        <taxon>Periconia</taxon>
    </lineage>
</organism>
<protein>
    <recommendedName>
        <fullName evidence="5">CENP-V/GFA domain-containing protein</fullName>
    </recommendedName>
</protein>
<dbReference type="EMBL" id="KZ805360">
    <property type="protein sequence ID" value="PVI01268.1"/>
    <property type="molecule type" value="Genomic_DNA"/>
</dbReference>
<dbReference type="Pfam" id="PF04828">
    <property type="entry name" value="GFA"/>
    <property type="match status" value="1"/>
</dbReference>
<dbReference type="PROSITE" id="PS51891">
    <property type="entry name" value="CENP_V_GFA"/>
    <property type="match status" value="1"/>
</dbReference>
<evidence type="ECO:0000313" key="6">
    <source>
        <dbReference type="EMBL" id="PVI01268.1"/>
    </source>
</evidence>
<evidence type="ECO:0000256" key="4">
    <source>
        <dbReference type="ARBA" id="ARBA00023239"/>
    </source>
</evidence>
<comment type="similarity">
    <text evidence="1">Belongs to the Gfa family.</text>
</comment>
<gene>
    <name evidence="6" type="ORF">DM02DRAFT_525332</name>
</gene>
<dbReference type="PANTHER" id="PTHR33337:SF30">
    <property type="entry name" value="DUF636 DOMAIN PROTEIN (AFU_ORTHOLOGUE AFUA_1G03180)"/>
    <property type="match status" value="1"/>
</dbReference>
<keyword evidence="2" id="KW-0479">Metal-binding</keyword>
<dbReference type="Proteomes" id="UP000244855">
    <property type="component" value="Unassembled WGS sequence"/>
</dbReference>
<dbReference type="GO" id="GO:0046872">
    <property type="term" value="F:metal ion binding"/>
    <property type="evidence" value="ECO:0007669"/>
    <property type="project" value="UniProtKB-KW"/>
</dbReference>
<dbReference type="PANTHER" id="PTHR33337">
    <property type="entry name" value="GFA DOMAIN-CONTAINING PROTEIN"/>
    <property type="match status" value="1"/>
</dbReference>
<dbReference type="GO" id="GO:0016846">
    <property type="term" value="F:carbon-sulfur lyase activity"/>
    <property type="evidence" value="ECO:0007669"/>
    <property type="project" value="InterPro"/>
</dbReference>
<evidence type="ECO:0000256" key="3">
    <source>
        <dbReference type="ARBA" id="ARBA00022833"/>
    </source>
</evidence>
<evidence type="ECO:0000256" key="2">
    <source>
        <dbReference type="ARBA" id="ARBA00022723"/>
    </source>
</evidence>
<sequence length="150" mass="15913">MPSGSCFCGAIKLSFTGDPIACGLCHCHDCRKLTSSAFSVSYIVPLANLTLTGATPKEIHKSSDSGNKVTNYFCGECGSPLYGKGAFGENVVVRAGCLDGDELEKAAPQLELYSERRVPWLGTCEGAKSVKGMWKPGQEGEGKEVEEKGK</sequence>
<accession>A0A2V1DSJ3</accession>